<feature type="binding site" evidence="8">
    <location>
        <begin position="88"/>
        <end position="92"/>
    </location>
    <ligand>
        <name>GTP</name>
        <dbReference type="ChEBI" id="CHEBI:37565"/>
    </ligand>
</feature>
<dbReference type="PROSITE" id="PS51722">
    <property type="entry name" value="G_TR_2"/>
    <property type="match status" value="1"/>
</dbReference>
<dbReference type="Gene3D" id="3.30.70.240">
    <property type="match status" value="1"/>
</dbReference>
<dbReference type="InterPro" id="IPR014721">
    <property type="entry name" value="Ribsml_uS5_D2-typ_fold_subgr"/>
</dbReference>
<dbReference type="NCBIfam" id="NF009381">
    <property type="entry name" value="PRK12740.1-5"/>
    <property type="match status" value="1"/>
</dbReference>
<name>A0A1C2G1W7_9GAMM</name>
<dbReference type="Pfam" id="PF00679">
    <property type="entry name" value="EFG_C"/>
    <property type="match status" value="1"/>
</dbReference>
<dbReference type="CDD" id="cd01886">
    <property type="entry name" value="EF-G"/>
    <property type="match status" value="1"/>
</dbReference>
<feature type="binding site" evidence="8">
    <location>
        <begin position="142"/>
        <end position="145"/>
    </location>
    <ligand>
        <name>GTP</name>
        <dbReference type="ChEBI" id="CHEBI:37565"/>
    </ligand>
</feature>
<evidence type="ECO:0000313" key="10">
    <source>
        <dbReference type="Proteomes" id="UP000253250"/>
    </source>
</evidence>
<evidence type="ECO:0000256" key="6">
    <source>
        <dbReference type="ARBA" id="ARBA00023134"/>
    </source>
</evidence>
<evidence type="ECO:0000256" key="1">
    <source>
        <dbReference type="ARBA" id="ARBA00005870"/>
    </source>
</evidence>
<keyword evidence="5 8" id="KW-0648">Protein biosynthesis</keyword>
<dbReference type="InterPro" id="IPR009000">
    <property type="entry name" value="Transl_B-barrel_sf"/>
</dbReference>
<dbReference type="FunFam" id="3.30.70.240:FF:000001">
    <property type="entry name" value="Elongation factor G"/>
    <property type="match status" value="1"/>
</dbReference>
<dbReference type="InterPro" id="IPR041095">
    <property type="entry name" value="EFG_II"/>
</dbReference>
<gene>
    <name evidence="8 9" type="primary">fusA</name>
    <name evidence="9" type="ORF">C4900_02755</name>
</gene>
<dbReference type="GO" id="GO:0032790">
    <property type="term" value="P:ribosome disassembly"/>
    <property type="evidence" value="ECO:0007669"/>
    <property type="project" value="TreeGrafter"/>
</dbReference>
<dbReference type="PRINTS" id="PR00315">
    <property type="entry name" value="ELONGATNFCT"/>
</dbReference>
<evidence type="ECO:0000256" key="8">
    <source>
        <dbReference type="HAMAP-Rule" id="MF_00054"/>
    </source>
</evidence>
<proteinExistence type="inferred from homology"/>
<dbReference type="PANTHER" id="PTHR43261:SF1">
    <property type="entry name" value="RIBOSOME-RELEASING FACTOR 2, MITOCHONDRIAL"/>
    <property type="match status" value="1"/>
</dbReference>
<dbReference type="InterPro" id="IPR005517">
    <property type="entry name" value="Transl_elong_EFG/EF2_IV"/>
</dbReference>
<accession>A0A1C2G1W7</accession>
<dbReference type="InterPro" id="IPR047872">
    <property type="entry name" value="EFG_IV"/>
</dbReference>
<organism evidence="9 10">
    <name type="scientific">Acidiferrobacter thiooxydans</name>
    <dbReference type="NCBI Taxonomy" id="163359"/>
    <lineage>
        <taxon>Bacteria</taxon>
        <taxon>Pseudomonadati</taxon>
        <taxon>Pseudomonadota</taxon>
        <taxon>Gammaproteobacteria</taxon>
        <taxon>Acidiferrobacterales</taxon>
        <taxon>Acidiferrobacteraceae</taxon>
        <taxon>Acidiferrobacter</taxon>
    </lineage>
</organism>
<dbReference type="InterPro" id="IPR009022">
    <property type="entry name" value="EFG_III"/>
</dbReference>
<dbReference type="NCBIfam" id="TIGR00484">
    <property type="entry name" value="EF-G"/>
    <property type="match status" value="1"/>
</dbReference>
<comment type="similarity">
    <text evidence="1 8">Belongs to the TRAFAC class translation factor GTPase superfamily. Classic translation factor GTPase family. EF-G/EF-2 subfamily.</text>
</comment>
<dbReference type="InterPro" id="IPR005225">
    <property type="entry name" value="Small_GTP-bd"/>
</dbReference>
<dbReference type="SMART" id="SM00838">
    <property type="entry name" value="EFG_C"/>
    <property type="match status" value="1"/>
</dbReference>
<dbReference type="FunFam" id="3.30.230.10:FF:000003">
    <property type="entry name" value="Elongation factor G"/>
    <property type="match status" value="1"/>
</dbReference>
<dbReference type="FunFam" id="3.30.70.870:FF:000001">
    <property type="entry name" value="Elongation factor G"/>
    <property type="match status" value="1"/>
</dbReference>
<evidence type="ECO:0000256" key="2">
    <source>
        <dbReference type="ARBA" id="ARBA00017872"/>
    </source>
</evidence>
<dbReference type="OrthoDB" id="9804431at2"/>
<dbReference type="InterPro" id="IPR004161">
    <property type="entry name" value="EFTu-like_2"/>
</dbReference>
<dbReference type="RefSeq" id="WP_065970328.1">
    <property type="nucleotide sequence ID" value="NZ_CP080624.1"/>
</dbReference>
<dbReference type="Pfam" id="PF14492">
    <property type="entry name" value="EFG_III"/>
    <property type="match status" value="1"/>
</dbReference>
<keyword evidence="4 8" id="KW-0251">Elongation factor</keyword>
<dbReference type="GO" id="GO:0003924">
    <property type="term" value="F:GTPase activity"/>
    <property type="evidence" value="ECO:0007669"/>
    <property type="project" value="InterPro"/>
</dbReference>
<dbReference type="GO" id="GO:0005525">
    <property type="term" value="F:GTP binding"/>
    <property type="evidence" value="ECO:0007669"/>
    <property type="project" value="UniProtKB-UniRule"/>
</dbReference>
<dbReference type="Gene3D" id="2.40.30.10">
    <property type="entry name" value="Translation factors"/>
    <property type="match status" value="1"/>
</dbReference>
<keyword evidence="6 8" id="KW-0342">GTP-binding</keyword>
<comment type="function">
    <text evidence="7 8">Catalyzes the GTP-dependent ribosomal translocation step during translation elongation. During this step, the ribosome changes from the pre-translocational (PRE) to the post-translocational (POST) state as the newly formed A-site-bound peptidyl-tRNA and P-site-bound deacylated tRNA move to the P and E sites, respectively. Catalyzes the coordinated movement of the two tRNA molecules, the mRNA and conformational changes in the ribosome.</text>
</comment>
<dbReference type="Pfam" id="PF00009">
    <property type="entry name" value="GTP_EFTU"/>
    <property type="match status" value="1"/>
</dbReference>
<evidence type="ECO:0000256" key="7">
    <source>
        <dbReference type="ARBA" id="ARBA00024731"/>
    </source>
</evidence>
<dbReference type="GO" id="GO:0097216">
    <property type="term" value="F:guanosine tetraphosphate binding"/>
    <property type="evidence" value="ECO:0007669"/>
    <property type="project" value="UniProtKB-ARBA"/>
</dbReference>
<keyword evidence="3 8" id="KW-0547">Nucleotide-binding</keyword>
<reference evidence="9 10" key="1">
    <citation type="submission" date="2018-02" db="EMBL/GenBank/DDBJ databases">
        <title>Insights into the biology of acidophilic members of the Acidiferrobacteraceae family derived from comparative genomic analyses.</title>
        <authorList>
            <person name="Issotta F."/>
            <person name="Thyssen C."/>
            <person name="Mena C."/>
            <person name="Moya A."/>
            <person name="Bellenberg S."/>
            <person name="Sproer C."/>
            <person name="Covarrubias P.C."/>
            <person name="Sand W."/>
            <person name="Quatrini R."/>
            <person name="Vera M."/>
        </authorList>
    </citation>
    <scope>NUCLEOTIDE SEQUENCE [LARGE SCALE GENOMIC DNA]</scope>
    <source>
        <strain evidence="10">m-1</strain>
    </source>
</reference>
<dbReference type="InterPro" id="IPR035647">
    <property type="entry name" value="EFG_III/V"/>
</dbReference>
<dbReference type="SMART" id="SM00889">
    <property type="entry name" value="EFG_IV"/>
    <property type="match status" value="1"/>
</dbReference>
<dbReference type="GO" id="GO:0005737">
    <property type="term" value="C:cytoplasm"/>
    <property type="evidence" value="ECO:0007669"/>
    <property type="project" value="UniProtKB-SubCell"/>
</dbReference>
<keyword evidence="10" id="KW-1185">Reference proteome</keyword>
<keyword evidence="8" id="KW-0963">Cytoplasm</keyword>
<dbReference type="CDD" id="cd04088">
    <property type="entry name" value="EFG_mtEFG_II"/>
    <property type="match status" value="1"/>
</dbReference>
<dbReference type="InterPro" id="IPR031157">
    <property type="entry name" value="G_TR_CS"/>
</dbReference>
<dbReference type="SUPFAM" id="SSF54211">
    <property type="entry name" value="Ribosomal protein S5 domain 2-like"/>
    <property type="match status" value="1"/>
</dbReference>
<dbReference type="EMBL" id="PSYR01000001">
    <property type="protein sequence ID" value="RCN58705.1"/>
    <property type="molecule type" value="Genomic_DNA"/>
</dbReference>
<dbReference type="InterPro" id="IPR004540">
    <property type="entry name" value="Transl_elong_EFG/EF2"/>
</dbReference>
<dbReference type="STRING" id="163359.A9R16_11805"/>
<dbReference type="Gene3D" id="3.30.230.10">
    <property type="match status" value="1"/>
</dbReference>
<dbReference type="Gene3D" id="3.40.50.300">
    <property type="entry name" value="P-loop containing nucleotide triphosphate hydrolases"/>
    <property type="match status" value="1"/>
</dbReference>
<dbReference type="FunFam" id="2.40.30.10:FF:000006">
    <property type="entry name" value="Elongation factor G"/>
    <property type="match status" value="1"/>
</dbReference>
<sequence>MARTTPIDRYRNIGIMAHIDAGKTTTTERILFYTGVSHKIGEVHEGAAVMDWMEQEQERGITITSAATTCFWKGMAANYPEHRINIIDTPGHVDFTIEVERSLRVLDGACALFCAVGGVEPQSETVWRQANKYGVPRIAFVNKMDRAGANFLRVVEQVRVRLGATPVPIQLPIGAEDRFQGVVDLVKMKAIYWDDATQGMRFEEREIPAEMRAECEKWRERMIEAAAEANETLMDKYLGGETLTVEEIKAGLRARSLASQIVVTLCGSAFKNKGVQSMLDAVIDYLPSPREKKAIVGHLDDKEGTTVECPADDDAPFAALAFKIATDPFVGQLVYFRVYSGVLKSGDSVFNPVKSKKERVGRLLQMHANHRDEIKEVRAGDIAAAVGLKNMTTGDTLCDPERVVTLERMEFPEPVISQAVEPKTKADQEKMGLALGRLAQEDPSFRVRTDEESGQTIISGMGELHLEIIVDRMKREFGVEASVGKPQVAYRETIRKKVEQEHKFAKQSGGRGQYGHVFLRIEPQEPGKGFEFVDEIKGGVIPREYIPAVEKGVREALERGIQAGFPVVDVKVALYYGSYHEVDSSENAFKMAASMAFREGCLKADPALLEPIMAVEVVTPEDYMGSVNGDLSSRRGVIQAMEDAPAGKVVRAEVPLAEMFGYATSLRSATQGRATYAMEFKRYAVAPSNIAEQVIKKAS</sequence>
<comment type="subcellular location">
    <subcellularLocation>
        <location evidence="8">Cytoplasm</location>
    </subcellularLocation>
</comment>
<dbReference type="SUPFAM" id="SSF52540">
    <property type="entry name" value="P-loop containing nucleoside triphosphate hydrolases"/>
    <property type="match status" value="1"/>
</dbReference>
<feature type="binding site" evidence="8">
    <location>
        <begin position="17"/>
        <end position="24"/>
    </location>
    <ligand>
        <name>GTP</name>
        <dbReference type="ChEBI" id="CHEBI:37565"/>
    </ligand>
</feature>
<dbReference type="InterPro" id="IPR035649">
    <property type="entry name" value="EFG_V"/>
</dbReference>
<dbReference type="GO" id="GO:0003746">
    <property type="term" value="F:translation elongation factor activity"/>
    <property type="evidence" value="ECO:0007669"/>
    <property type="project" value="UniProtKB-UniRule"/>
</dbReference>
<evidence type="ECO:0000256" key="3">
    <source>
        <dbReference type="ARBA" id="ARBA00022741"/>
    </source>
</evidence>
<dbReference type="AlphaFoldDB" id="A0A1C2G1W7"/>
<dbReference type="InterPro" id="IPR020568">
    <property type="entry name" value="Ribosomal_Su5_D2-typ_SF"/>
</dbReference>
<dbReference type="Pfam" id="PF03144">
    <property type="entry name" value="GTP_EFTU_D2"/>
    <property type="match status" value="1"/>
</dbReference>
<dbReference type="NCBIfam" id="TIGR00231">
    <property type="entry name" value="small_GTP"/>
    <property type="match status" value="1"/>
</dbReference>
<protein>
    <recommendedName>
        <fullName evidence="2 8">Elongation factor G</fullName>
        <shortName evidence="8">EF-G</shortName>
    </recommendedName>
</protein>
<dbReference type="PANTHER" id="PTHR43261">
    <property type="entry name" value="TRANSLATION ELONGATION FACTOR G-RELATED"/>
    <property type="match status" value="1"/>
</dbReference>
<dbReference type="PROSITE" id="PS00301">
    <property type="entry name" value="G_TR_1"/>
    <property type="match status" value="1"/>
</dbReference>
<comment type="caution">
    <text evidence="9">The sequence shown here is derived from an EMBL/GenBank/DDBJ whole genome shotgun (WGS) entry which is preliminary data.</text>
</comment>
<evidence type="ECO:0000256" key="5">
    <source>
        <dbReference type="ARBA" id="ARBA00022917"/>
    </source>
</evidence>
<evidence type="ECO:0000256" key="4">
    <source>
        <dbReference type="ARBA" id="ARBA00022768"/>
    </source>
</evidence>
<dbReference type="SUPFAM" id="SSF50447">
    <property type="entry name" value="Translation proteins"/>
    <property type="match status" value="1"/>
</dbReference>
<dbReference type="CDD" id="cd16262">
    <property type="entry name" value="EFG_III"/>
    <property type="match status" value="1"/>
</dbReference>
<dbReference type="SUPFAM" id="SSF54980">
    <property type="entry name" value="EF-G C-terminal domain-like"/>
    <property type="match status" value="2"/>
</dbReference>
<dbReference type="CDD" id="cd01434">
    <property type="entry name" value="EFG_mtEFG1_IV"/>
    <property type="match status" value="1"/>
</dbReference>
<dbReference type="HAMAP" id="MF_00054_B">
    <property type="entry name" value="EF_G_EF_2_B"/>
    <property type="match status" value="1"/>
</dbReference>
<evidence type="ECO:0000313" key="9">
    <source>
        <dbReference type="EMBL" id="RCN58705.1"/>
    </source>
</evidence>
<dbReference type="InterPro" id="IPR000795">
    <property type="entry name" value="T_Tr_GTP-bd_dom"/>
</dbReference>
<dbReference type="Proteomes" id="UP000253250">
    <property type="component" value="Unassembled WGS sequence"/>
</dbReference>
<dbReference type="FunFam" id="3.40.50.300:FF:000029">
    <property type="entry name" value="Elongation factor G"/>
    <property type="match status" value="1"/>
</dbReference>
<dbReference type="InterPro" id="IPR000640">
    <property type="entry name" value="EFG_V-like"/>
</dbReference>
<dbReference type="CDD" id="cd03713">
    <property type="entry name" value="EFG_mtEFG_C"/>
    <property type="match status" value="1"/>
</dbReference>
<dbReference type="Gene3D" id="3.30.70.870">
    <property type="entry name" value="Elongation Factor G (Translational Gtpase), domain 3"/>
    <property type="match status" value="1"/>
</dbReference>
<dbReference type="InterPro" id="IPR027417">
    <property type="entry name" value="P-loop_NTPase"/>
</dbReference>
<dbReference type="Pfam" id="PF03764">
    <property type="entry name" value="EFG_IV"/>
    <property type="match status" value="1"/>
</dbReference>